<name>A0ABV5B3J8_9BACL</name>
<keyword evidence="2" id="KW-1185">Reference proteome</keyword>
<accession>A0ABV5B3J8</accession>
<organism evidence="1 2">
    <name type="scientific">Paenibacillus terreus</name>
    <dbReference type="NCBI Taxonomy" id="1387834"/>
    <lineage>
        <taxon>Bacteria</taxon>
        <taxon>Bacillati</taxon>
        <taxon>Bacillota</taxon>
        <taxon>Bacilli</taxon>
        <taxon>Bacillales</taxon>
        <taxon>Paenibacillaceae</taxon>
        <taxon>Paenibacillus</taxon>
    </lineage>
</organism>
<reference evidence="1 2" key="1">
    <citation type="submission" date="2024-09" db="EMBL/GenBank/DDBJ databases">
        <authorList>
            <person name="Ruan L."/>
        </authorList>
    </citation>
    <scope>NUCLEOTIDE SEQUENCE [LARGE SCALE GENOMIC DNA]</scope>
    <source>
        <strain evidence="1 2">D33</strain>
    </source>
</reference>
<evidence type="ECO:0000313" key="1">
    <source>
        <dbReference type="EMBL" id="MFB5680243.1"/>
    </source>
</evidence>
<evidence type="ECO:0008006" key="3">
    <source>
        <dbReference type="Google" id="ProtNLM"/>
    </source>
</evidence>
<proteinExistence type="predicted"/>
<comment type="caution">
    <text evidence="1">The sequence shown here is derived from an EMBL/GenBank/DDBJ whole genome shotgun (WGS) entry which is preliminary data.</text>
</comment>
<protein>
    <recommendedName>
        <fullName evidence="3">Transposase</fullName>
    </recommendedName>
</protein>
<sequence length="100" mass="11705">MTTITRVQELKSLLPCEHQGISHYVEHALESIDQFVEQHRLFVASQALYGEKINGQEEALFRETINDIKKQLVLTLERTVEDFMHKGDKHWTNHFKDGVE</sequence>
<dbReference type="Proteomes" id="UP001580407">
    <property type="component" value="Unassembled WGS sequence"/>
</dbReference>
<evidence type="ECO:0000313" key="2">
    <source>
        <dbReference type="Proteomes" id="UP001580407"/>
    </source>
</evidence>
<dbReference type="RefSeq" id="WP_375524063.1">
    <property type="nucleotide sequence ID" value="NZ_JBHILM010000004.1"/>
</dbReference>
<gene>
    <name evidence="1" type="ORF">ACE3NQ_04830</name>
</gene>
<dbReference type="EMBL" id="JBHILM010000004">
    <property type="protein sequence ID" value="MFB5680243.1"/>
    <property type="molecule type" value="Genomic_DNA"/>
</dbReference>